<sequence>MGIPVPAFEFHAYAVDADGDAAGHLGQHPLDVLASTANHPDRVGWQPG</sequence>
<gene>
    <name evidence="2" type="ORF">DSL92_05870</name>
</gene>
<proteinExistence type="predicted"/>
<reference evidence="2" key="1">
    <citation type="submission" date="2018-12" db="EMBL/GenBank/DDBJ databases">
        <authorList>
            <person name="Jadhav K."/>
            <person name="Kushwaha B."/>
            <person name="Jadhav I."/>
        </authorList>
    </citation>
    <scope>NUCLEOTIDE SEQUENCE [LARGE SCALE GENOMIC DNA]</scope>
    <source>
        <strain evidence="2">SBS 10</strain>
    </source>
</reference>
<dbReference type="EMBL" id="RXHI01000017">
    <property type="protein sequence ID" value="RUA22413.1"/>
    <property type="molecule type" value="Genomic_DNA"/>
</dbReference>
<accession>A0A432JJJ9</accession>
<feature type="domain" description="Transglycosylase SLT" evidence="1">
    <location>
        <begin position="9"/>
        <end position="48"/>
    </location>
</feature>
<dbReference type="AlphaFoldDB" id="A0A432JJJ9"/>
<protein>
    <recommendedName>
        <fullName evidence="1">Transglycosylase SLT domain-containing protein</fullName>
    </recommendedName>
</protein>
<evidence type="ECO:0000313" key="2">
    <source>
        <dbReference type="EMBL" id="RUA22413.1"/>
    </source>
</evidence>
<name>A0A432JJJ9_9GAMM</name>
<comment type="caution">
    <text evidence="2">The sequence shown here is derived from an EMBL/GenBank/DDBJ whole genome shotgun (WGS) entry which is preliminary data.</text>
</comment>
<organism evidence="2">
    <name type="scientific">Billgrantia gudaonensis</name>
    <dbReference type="NCBI Taxonomy" id="376427"/>
    <lineage>
        <taxon>Bacteria</taxon>
        <taxon>Pseudomonadati</taxon>
        <taxon>Pseudomonadota</taxon>
        <taxon>Gammaproteobacteria</taxon>
        <taxon>Oceanospirillales</taxon>
        <taxon>Halomonadaceae</taxon>
        <taxon>Billgrantia</taxon>
    </lineage>
</organism>
<evidence type="ECO:0000259" key="1">
    <source>
        <dbReference type="Pfam" id="PF13406"/>
    </source>
</evidence>
<dbReference type="InterPro" id="IPR031304">
    <property type="entry name" value="SLT_2"/>
</dbReference>
<dbReference type="Pfam" id="PF13406">
    <property type="entry name" value="SLT_2"/>
    <property type="match status" value="1"/>
</dbReference>